<evidence type="ECO:0000313" key="6">
    <source>
        <dbReference type="EMBL" id="ARP85076.1"/>
    </source>
</evidence>
<dbReference type="FunFam" id="1.10.10.10:FF:000001">
    <property type="entry name" value="LysR family transcriptional regulator"/>
    <property type="match status" value="1"/>
</dbReference>
<dbReference type="RefSeq" id="WP_012492785.1">
    <property type="nucleotide sequence ID" value="NZ_CP021109.1"/>
</dbReference>
<dbReference type="PANTHER" id="PTHR30346:SF0">
    <property type="entry name" value="HCA OPERON TRANSCRIPTIONAL ACTIVATOR HCAR"/>
    <property type="match status" value="1"/>
</dbReference>
<gene>
    <name evidence="6" type="ORF">CAL13_01720</name>
</gene>
<dbReference type="InterPro" id="IPR005119">
    <property type="entry name" value="LysR_subst-bd"/>
</dbReference>
<dbReference type="Gene3D" id="1.10.10.10">
    <property type="entry name" value="Winged helix-like DNA-binding domain superfamily/Winged helix DNA-binding domain"/>
    <property type="match status" value="1"/>
</dbReference>
<comment type="similarity">
    <text evidence="1">Belongs to the LysR transcriptional regulatory family.</text>
</comment>
<dbReference type="Gene3D" id="3.40.190.10">
    <property type="entry name" value="Periplasmic binding protein-like II"/>
    <property type="match status" value="2"/>
</dbReference>
<evidence type="ECO:0000256" key="3">
    <source>
        <dbReference type="ARBA" id="ARBA00023125"/>
    </source>
</evidence>
<dbReference type="PRINTS" id="PR00039">
    <property type="entry name" value="HTHLYSR"/>
</dbReference>
<reference evidence="6 7" key="1">
    <citation type="submission" date="2017-05" db="EMBL/GenBank/DDBJ databases">
        <title>Complete and WGS of Bordetella genogroups.</title>
        <authorList>
            <person name="Spilker T."/>
            <person name="LiPuma J."/>
        </authorList>
    </citation>
    <scope>NUCLEOTIDE SEQUENCE [LARGE SCALE GENOMIC DNA]</scope>
    <source>
        <strain evidence="6 7">AU17164</strain>
    </source>
</reference>
<dbReference type="GO" id="GO:0032993">
    <property type="term" value="C:protein-DNA complex"/>
    <property type="evidence" value="ECO:0007669"/>
    <property type="project" value="TreeGrafter"/>
</dbReference>
<keyword evidence="3" id="KW-0238">DNA-binding</keyword>
<dbReference type="InterPro" id="IPR000847">
    <property type="entry name" value="LysR_HTH_N"/>
</dbReference>
<name>A0A1W6YVH5_9BORD</name>
<dbReference type="PANTHER" id="PTHR30346">
    <property type="entry name" value="TRANSCRIPTIONAL DUAL REGULATOR HCAR-RELATED"/>
    <property type="match status" value="1"/>
</dbReference>
<dbReference type="Proteomes" id="UP000194139">
    <property type="component" value="Chromosome"/>
</dbReference>
<evidence type="ECO:0000256" key="2">
    <source>
        <dbReference type="ARBA" id="ARBA00023015"/>
    </source>
</evidence>
<dbReference type="SUPFAM" id="SSF46785">
    <property type="entry name" value="Winged helix' DNA-binding domain"/>
    <property type="match status" value="1"/>
</dbReference>
<keyword evidence="2" id="KW-0805">Transcription regulation</keyword>
<keyword evidence="7" id="KW-1185">Reference proteome</keyword>
<dbReference type="GO" id="GO:0003700">
    <property type="term" value="F:DNA-binding transcription factor activity"/>
    <property type="evidence" value="ECO:0007669"/>
    <property type="project" value="InterPro"/>
</dbReference>
<evidence type="ECO:0000256" key="4">
    <source>
        <dbReference type="ARBA" id="ARBA00023163"/>
    </source>
</evidence>
<organism evidence="6 7">
    <name type="scientific">Bordetella genomosp. 9</name>
    <dbReference type="NCBI Taxonomy" id="1416803"/>
    <lineage>
        <taxon>Bacteria</taxon>
        <taxon>Pseudomonadati</taxon>
        <taxon>Pseudomonadota</taxon>
        <taxon>Betaproteobacteria</taxon>
        <taxon>Burkholderiales</taxon>
        <taxon>Alcaligenaceae</taxon>
        <taxon>Bordetella</taxon>
    </lineage>
</organism>
<dbReference type="InterPro" id="IPR036390">
    <property type="entry name" value="WH_DNA-bd_sf"/>
</dbReference>
<proteinExistence type="inferred from homology"/>
<dbReference type="Pfam" id="PF00126">
    <property type="entry name" value="HTH_1"/>
    <property type="match status" value="1"/>
</dbReference>
<evidence type="ECO:0000313" key="7">
    <source>
        <dbReference type="Proteomes" id="UP000194139"/>
    </source>
</evidence>
<dbReference type="CDD" id="cd08414">
    <property type="entry name" value="PBP2_LTTR_aromatics_like"/>
    <property type="match status" value="1"/>
</dbReference>
<dbReference type="Pfam" id="PF03466">
    <property type="entry name" value="LysR_substrate"/>
    <property type="match status" value="1"/>
</dbReference>
<dbReference type="SUPFAM" id="SSF53850">
    <property type="entry name" value="Periplasmic binding protein-like II"/>
    <property type="match status" value="1"/>
</dbReference>
<evidence type="ECO:0000256" key="1">
    <source>
        <dbReference type="ARBA" id="ARBA00009437"/>
    </source>
</evidence>
<dbReference type="AlphaFoldDB" id="A0A1W6YVH5"/>
<protein>
    <submittedName>
        <fullName evidence="6">LysR family transcriptional regulator</fullName>
    </submittedName>
</protein>
<dbReference type="PROSITE" id="PS50931">
    <property type="entry name" value="HTH_LYSR"/>
    <property type="match status" value="1"/>
</dbReference>
<dbReference type="GO" id="GO:0003677">
    <property type="term" value="F:DNA binding"/>
    <property type="evidence" value="ECO:0007669"/>
    <property type="project" value="UniProtKB-KW"/>
</dbReference>
<keyword evidence="4" id="KW-0804">Transcription</keyword>
<dbReference type="InterPro" id="IPR036388">
    <property type="entry name" value="WH-like_DNA-bd_sf"/>
</dbReference>
<dbReference type="EMBL" id="CP021109">
    <property type="protein sequence ID" value="ARP85076.1"/>
    <property type="molecule type" value="Genomic_DNA"/>
</dbReference>
<feature type="domain" description="HTH lysR-type" evidence="5">
    <location>
        <begin position="1"/>
        <end position="58"/>
    </location>
</feature>
<sequence>MLMRHIRYFIAVAEELSFTRAAERLHIEQSPLSRSIRQLEDDLGVRLFERNSHGTRLTWAGQVFLEEARRVLAAVEQARAGARAAATGYRGLLRIALSDGISPSHLSNLLARCREESPEVEISLFEVTLAQQLKGLREGDYDAGFAKAEHPGEGLLATPAWSEPLVVAVPARHPALIHPELSLMELLSHPLVLCDPNACAGCSRQLDRLLRAAECEVRIAERVASHDLLMALVAAGYGLGITTRTHLSLWRHPDVVSRPLAGEVPPLTTYLLRRDAEDSVQLRSFVERLRETTMPNLEKA</sequence>
<evidence type="ECO:0000259" key="5">
    <source>
        <dbReference type="PROSITE" id="PS50931"/>
    </source>
</evidence>
<accession>A0A1W6YVH5</accession>